<keyword evidence="2" id="KW-1133">Transmembrane helix</keyword>
<feature type="transmembrane region" description="Helical" evidence="2">
    <location>
        <begin position="12"/>
        <end position="30"/>
    </location>
</feature>
<dbReference type="InterPro" id="IPR035220">
    <property type="entry name" value="DUF5330"/>
</dbReference>
<keyword evidence="2" id="KW-0812">Transmembrane</keyword>
<dbReference type="Proteomes" id="UP001073227">
    <property type="component" value="Unassembled WGS sequence"/>
</dbReference>
<accession>A0ABT3Z3M4</accession>
<sequence length="124" mass="13390">MADNRKGVSMWFLIKGSFWFSLVLIALPFLDSSSDKELEAAPPLEVGHSMAAAMEAFEDIKQICVRKPDICETGSETFAALGSRAKQGARIAYEFLDAKFADGEPDLTTASLPPEATEAETASN</sequence>
<keyword evidence="4" id="KW-1185">Reference proteome</keyword>
<evidence type="ECO:0000256" key="1">
    <source>
        <dbReference type="SAM" id="MobiDB-lite"/>
    </source>
</evidence>
<evidence type="ECO:0000256" key="2">
    <source>
        <dbReference type="SAM" id="Phobius"/>
    </source>
</evidence>
<name>A0ABT3Z3M4_9HYPH</name>
<dbReference type="RefSeq" id="WP_267651988.1">
    <property type="nucleotide sequence ID" value="NZ_JAOVZR010000001.1"/>
</dbReference>
<proteinExistence type="predicted"/>
<comment type="caution">
    <text evidence="3">The sequence shown here is derived from an EMBL/GenBank/DDBJ whole genome shotgun (WGS) entry which is preliminary data.</text>
</comment>
<keyword evidence="2" id="KW-0472">Membrane</keyword>
<reference evidence="3" key="1">
    <citation type="submission" date="2022-10" db="EMBL/GenBank/DDBJ databases">
        <title>Hoeflea sp. G2-23, isolated from marine algae.</title>
        <authorList>
            <person name="Kristyanto S."/>
            <person name="Kim J.M."/>
            <person name="Jeon C.O."/>
        </authorList>
    </citation>
    <scope>NUCLEOTIDE SEQUENCE</scope>
    <source>
        <strain evidence="3">G2-23</strain>
    </source>
</reference>
<feature type="region of interest" description="Disordered" evidence="1">
    <location>
        <begin position="104"/>
        <end position="124"/>
    </location>
</feature>
<dbReference type="EMBL" id="JAOVZR010000001">
    <property type="protein sequence ID" value="MCY0146309.1"/>
    <property type="molecule type" value="Genomic_DNA"/>
</dbReference>
<protein>
    <submittedName>
        <fullName evidence="3">DUF5330 domain-containing protein</fullName>
    </submittedName>
</protein>
<organism evidence="3 4">
    <name type="scientific">Hoeflea algicola</name>
    <dbReference type="NCBI Taxonomy" id="2983763"/>
    <lineage>
        <taxon>Bacteria</taxon>
        <taxon>Pseudomonadati</taxon>
        <taxon>Pseudomonadota</taxon>
        <taxon>Alphaproteobacteria</taxon>
        <taxon>Hyphomicrobiales</taxon>
        <taxon>Rhizobiaceae</taxon>
        <taxon>Hoeflea</taxon>
    </lineage>
</organism>
<evidence type="ECO:0000313" key="4">
    <source>
        <dbReference type="Proteomes" id="UP001073227"/>
    </source>
</evidence>
<dbReference type="Pfam" id="PF17264">
    <property type="entry name" value="DUF5330"/>
    <property type="match status" value="1"/>
</dbReference>
<evidence type="ECO:0000313" key="3">
    <source>
        <dbReference type="EMBL" id="MCY0146309.1"/>
    </source>
</evidence>
<gene>
    <name evidence="3" type="ORF">OEG84_00885</name>
</gene>